<dbReference type="AlphaFoldDB" id="A0AAD5C461"/>
<reference evidence="2" key="1">
    <citation type="submission" date="2022-06" db="EMBL/GenBank/DDBJ databases">
        <title>Uncovering the hologenomic basis of an extraordinary plant invasion.</title>
        <authorList>
            <person name="Bieker V.C."/>
            <person name="Martin M.D."/>
            <person name="Gilbert T."/>
            <person name="Hodgins K."/>
            <person name="Battlay P."/>
            <person name="Petersen B."/>
            <person name="Wilson J."/>
        </authorList>
    </citation>
    <scope>NUCLEOTIDE SEQUENCE</scope>
    <source>
        <strain evidence="2">AA19_3_7</strain>
        <tissue evidence="2">Leaf</tissue>
    </source>
</reference>
<evidence type="ECO:0000313" key="2">
    <source>
        <dbReference type="EMBL" id="KAI7734579.1"/>
    </source>
</evidence>
<sequence length="164" mass="18222">MESNANKNENVTPSPCSSEVDIAFSSNGEGKLTFSMCKPHPGFRIPSLPWFRDGISLARVLKDICECFIEQENASYHVGNKHPSFDNSTKPEKQGGPTSDPIQIPRFVVSNEFDHCFSGELRKQQMVGIDELSGSRSLTIISKEQSTVDICSKHFWVADITRGL</sequence>
<protein>
    <submittedName>
        <fullName evidence="2">Uncharacterized protein</fullName>
    </submittedName>
</protein>
<accession>A0AAD5C461</accession>
<keyword evidence="3" id="KW-1185">Reference proteome</keyword>
<comment type="caution">
    <text evidence="2">The sequence shown here is derived from an EMBL/GenBank/DDBJ whole genome shotgun (WGS) entry which is preliminary data.</text>
</comment>
<organism evidence="2 3">
    <name type="scientific">Ambrosia artemisiifolia</name>
    <name type="common">Common ragweed</name>
    <dbReference type="NCBI Taxonomy" id="4212"/>
    <lineage>
        <taxon>Eukaryota</taxon>
        <taxon>Viridiplantae</taxon>
        <taxon>Streptophyta</taxon>
        <taxon>Embryophyta</taxon>
        <taxon>Tracheophyta</taxon>
        <taxon>Spermatophyta</taxon>
        <taxon>Magnoliopsida</taxon>
        <taxon>eudicotyledons</taxon>
        <taxon>Gunneridae</taxon>
        <taxon>Pentapetalae</taxon>
        <taxon>asterids</taxon>
        <taxon>campanulids</taxon>
        <taxon>Asterales</taxon>
        <taxon>Asteraceae</taxon>
        <taxon>Asteroideae</taxon>
        <taxon>Heliantheae alliance</taxon>
        <taxon>Heliantheae</taxon>
        <taxon>Ambrosia</taxon>
    </lineage>
</organism>
<proteinExistence type="predicted"/>
<evidence type="ECO:0000313" key="3">
    <source>
        <dbReference type="Proteomes" id="UP001206925"/>
    </source>
</evidence>
<gene>
    <name evidence="2" type="ORF">M8C21_009831</name>
</gene>
<feature type="region of interest" description="Disordered" evidence="1">
    <location>
        <begin position="79"/>
        <end position="102"/>
    </location>
</feature>
<dbReference type="EMBL" id="JAMZMK010009690">
    <property type="protein sequence ID" value="KAI7734579.1"/>
    <property type="molecule type" value="Genomic_DNA"/>
</dbReference>
<name>A0AAD5C461_AMBAR</name>
<evidence type="ECO:0000256" key="1">
    <source>
        <dbReference type="SAM" id="MobiDB-lite"/>
    </source>
</evidence>
<dbReference type="Proteomes" id="UP001206925">
    <property type="component" value="Unassembled WGS sequence"/>
</dbReference>